<sequence>MKPQFDLSLYLVLDPDLCGGAQGMIDTARAAAANGATMVQLRAPNWKKRQWLETATVLKAVLAPLGVPLIINDQIDVALAMQADGVHIGQADLPPDAARRLLGAGRIIGLSASNAAQLADAPLGLIDYLGVGPVHPTGTKADASPVIGLDLFGDLMAAKPLPVVAIGGIKAGNAAPVIAAGADGVAVVSAICGQPDIPTATRALRREIDGARA</sequence>
<accession>A0ABQ6BZX1</accession>
<evidence type="ECO:0000256" key="3">
    <source>
        <dbReference type="ARBA" id="ARBA00022723"/>
    </source>
</evidence>
<evidence type="ECO:0000313" key="13">
    <source>
        <dbReference type="EMBL" id="GLS05463.1"/>
    </source>
</evidence>
<evidence type="ECO:0000259" key="12">
    <source>
        <dbReference type="Pfam" id="PF02581"/>
    </source>
</evidence>
<dbReference type="InterPro" id="IPR036206">
    <property type="entry name" value="ThiamineP_synth_sf"/>
</dbReference>
<protein>
    <recommendedName>
        <fullName evidence="9">Thiamine-phosphate synthase</fullName>
        <shortName evidence="9">TP synthase</shortName>
        <shortName evidence="9">TPS</shortName>
        <ecNumber evidence="9">2.5.1.3</ecNumber>
    </recommendedName>
    <alternativeName>
        <fullName evidence="9">Thiamine-phosphate pyrophosphorylase</fullName>
        <shortName evidence="9">TMP pyrophosphorylase</shortName>
        <shortName evidence="9">TMP-PPase</shortName>
    </alternativeName>
</protein>
<evidence type="ECO:0000256" key="10">
    <source>
        <dbReference type="RuleBase" id="RU003826"/>
    </source>
</evidence>
<feature type="binding site" evidence="9">
    <location>
        <begin position="188"/>
        <end position="189"/>
    </location>
    <ligand>
        <name>2-[(2R,5Z)-2-carboxy-4-methylthiazol-5(2H)-ylidene]ethyl phosphate</name>
        <dbReference type="ChEBI" id="CHEBI:62899"/>
    </ligand>
</feature>
<comment type="catalytic activity">
    <reaction evidence="8 9 10">
        <text>2-[(2R,5Z)-2-carboxy-4-methylthiazol-5(2H)-ylidene]ethyl phosphate + 4-amino-2-methyl-5-(diphosphooxymethyl)pyrimidine + 2 H(+) = thiamine phosphate + CO2 + diphosphate</text>
        <dbReference type="Rhea" id="RHEA:47844"/>
        <dbReference type="ChEBI" id="CHEBI:15378"/>
        <dbReference type="ChEBI" id="CHEBI:16526"/>
        <dbReference type="ChEBI" id="CHEBI:33019"/>
        <dbReference type="ChEBI" id="CHEBI:37575"/>
        <dbReference type="ChEBI" id="CHEBI:57841"/>
        <dbReference type="ChEBI" id="CHEBI:62899"/>
        <dbReference type="EC" id="2.5.1.3"/>
    </reaction>
</comment>
<evidence type="ECO:0000256" key="7">
    <source>
        <dbReference type="ARBA" id="ARBA00047851"/>
    </source>
</evidence>
<evidence type="ECO:0000256" key="11">
    <source>
        <dbReference type="RuleBase" id="RU004253"/>
    </source>
</evidence>
<feature type="binding site" evidence="9">
    <location>
        <position position="72"/>
    </location>
    <ligand>
        <name>4-amino-2-methyl-5-(diphosphooxymethyl)pyrimidine</name>
        <dbReference type="ChEBI" id="CHEBI:57841"/>
    </ligand>
</feature>
<evidence type="ECO:0000313" key="14">
    <source>
        <dbReference type="Proteomes" id="UP001156836"/>
    </source>
</evidence>
<dbReference type="EMBL" id="BSOZ01000048">
    <property type="protein sequence ID" value="GLS05463.1"/>
    <property type="molecule type" value="Genomic_DNA"/>
</dbReference>
<comment type="cofactor">
    <cofactor evidence="9">
        <name>Mg(2+)</name>
        <dbReference type="ChEBI" id="CHEBI:18420"/>
    </cofactor>
    <text evidence="9">Binds 1 Mg(2+) ion per subunit.</text>
</comment>
<organism evidence="13 14">
    <name type="scientific">Chitiniphilus shinanonensis</name>
    <dbReference type="NCBI Taxonomy" id="553088"/>
    <lineage>
        <taxon>Bacteria</taxon>
        <taxon>Pseudomonadati</taxon>
        <taxon>Pseudomonadota</taxon>
        <taxon>Betaproteobacteria</taxon>
        <taxon>Neisseriales</taxon>
        <taxon>Chitinibacteraceae</taxon>
        <taxon>Chitiniphilus</taxon>
    </lineage>
</organism>
<proteinExistence type="inferred from homology"/>
<feature type="binding site" evidence="9">
    <location>
        <begin position="137"/>
        <end position="139"/>
    </location>
    <ligand>
        <name>2-[(2R,5Z)-2-carboxy-4-methylthiazol-5(2H)-ylidene]ethyl phosphate</name>
        <dbReference type="ChEBI" id="CHEBI:62899"/>
    </ligand>
</feature>
<dbReference type="SUPFAM" id="SSF51391">
    <property type="entry name" value="Thiamin phosphate synthase"/>
    <property type="match status" value="1"/>
</dbReference>
<dbReference type="InterPro" id="IPR022998">
    <property type="entry name" value="ThiamineP_synth_TenI"/>
</dbReference>
<dbReference type="EC" id="2.5.1.3" evidence="9"/>
<comment type="catalytic activity">
    <reaction evidence="6 9 10">
        <text>4-methyl-5-(2-phosphooxyethyl)-thiazole + 4-amino-2-methyl-5-(diphosphooxymethyl)pyrimidine + H(+) = thiamine phosphate + diphosphate</text>
        <dbReference type="Rhea" id="RHEA:22328"/>
        <dbReference type="ChEBI" id="CHEBI:15378"/>
        <dbReference type="ChEBI" id="CHEBI:33019"/>
        <dbReference type="ChEBI" id="CHEBI:37575"/>
        <dbReference type="ChEBI" id="CHEBI:57841"/>
        <dbReference type="ChEBI" id="CHEBI:58296"/>
        <dbReference type="EC" id="2.5.1.3"/>
    </reaction>
</comment>
<feature type="binding site" evidence="9">
    <location>
        <position position="73"/>
    </location>
    <ligand>
        <name>Mg(2+)</name>
        <dbReference type="ChEBI" id="CHEBI:18420"/>
    </ligand>
</feature>
<dbReference type="InterPro" id="IPR013785">
    <property type="entry name" value="Aldolase_TIM"/>
</dbReference>
<feature type="binding site" evidence="9">
    <location>
        <position position="140"/>
    </location>
    <ligand>
        <name>4-amino-2-methyl-5-(diphosphooxymethyl)pyrimidine</name>
        <dbReference type="ChEBI" id="CHEBI:57841"/>
    </ligand>
</feature>
<feature type="domain" description="Thiamine phosphate synthase/TenI" evidence="12">
    <location>
        <begin position="9"/>
        <end position="191"/>
    </location>
</feature>
<comment type="caution">
    <text evidence="9">Lacks conserved residue(s) required for the propagation of feature annotation.</text>
</comment>
<dbReference type="Proteomes" id="UP001156836">
    <property type="component" value="Unassembled WGS sequence"/>
</dbReference>
<dbReference type="InterPro" id="IPR034291">
    <property type="entry name" value="TMP_synthase"/>
</dbReference>
<dbReference type="PANTHER" id="PTHR20857:SF15">
    <property type="entry name" value="THIAMINE-PHOSPHATE SYNTHASE"/>
    <property type="match status" value="1"/>
</dbReference>
<keyword evidence="5 9" id="KW-0784">Thiamine biosynthesis</keyword>
<feature type="binding site" evidence="9">
    <location>
        <position position="92"/>
    </location>
    <ligand>
        <name>Mg(2+)</name>
        <dbReference type="ChEBI" id="CHEBI:18420"/>
    </ligand>
</feature>
<keyword evidence="14" id="KW-1185">Reference proteome</keyword>
<evidence type="ECO:0000256" key="2">
    <source>
        <dbReference type="ARBA" id="ARBA00022679"/>
    </source>
</evidence>
<dbReference type="HAMAP" id="MF_00097">
    <property type="entry name" value="TMP_synthase"/>
    <property type="match status" value="1"/>
</dbReference>
<dbReference type="Gene3D" id="3.20.20.70">
    <property type="entry name" value="Aldolase class I"/>
    <property type="match status" value="1"/>
</dbReference>
<evidence type="ECO:0000256" key="6">
    <source>
        <dbReference type="ARBA" id="ARBA00047334"/>
    </source>
</evidence>
<evidence type="ECO:0000256" key="1">
    <source>
        <dbReference type="ARBA" id="ARBA00005165"/>
    </source>
</evidence>
<gene>
    <name evidence="9 13" type="primary">thiE</name>
    <name evidence="13" type="ORF">GCM10007860_26170</name>
</gene>
<comment type="caution">
    <text evidence="13">The sequence shown here is derived from an EMBL/GenBank/DDBJ whole genome shotgun (WGS) entry which is preliminary data.</text>
</comment>
<evidence type="ECO:0000256" key="5">
    <source>
        <dbReference type="ARBA" id="ARBA00022977"/>
    </source>
</evidence>
<dbReference type="RefSeq" id="WP_018747084.1">
    <property type="nucleotide sequence ID" value="NZ_BAABUF010000001.1"/>
</dbReference>
<dbReference type="NCBIfam" id="TIGR00693">
    <property type="entry name" value="thiE"/>
    <property type="match status" value="1"/>
</dbReference>
<keyword evidence="3 9" id="KW-0479">Metal-binding</keyword>
<feature type="binding site" evidence="9">
    <location>
        <position position="111"/>
    </location>
    <ligand>
        <name>4-amino-2-methyl-5-(diphosphooxymethyl)pyrimidine</name>
        <dbReference type="ChEBI" id="CHEBI:57841"/>
    </ligand>
</feature>
<name>A0ABQ6BZX1_9NEIS</name>
<comment type="pathway">
    <text evidence="1 9 11">Cofactor biosynthesis; thiamine diphosphate biosynthesis; thiamine phosphate from 4-amino-2-methyl-5-diphosphomethylpyrimidine and 4-methyl-5-(2-phosphoethyl)-thiazole: step 1/1.</text>
</comment>
<comment type="catalytic activity">
    <reaction evidence="7 9 10">
        <text>2-(2-carboxy-4-methylthiazol-5-yl)ethyl phosphate + 4-amino-2-methyl-5-(diphosphooxymethyl)pyrimidine + 2 H(+) = thiamine phosphate + CO2 + diphosphate</text>
        <dbReference type="Rhea" id="RHEA:47848"/>
        <dbReference type="ChEBI" id="CHEBI:15378"/>
        <dbReference type="ChEBI" id="CHEBI:16526"/>
        <dbReference type="ChEBI" id="CHEBI:33019"/>
        <dbReference type="ChEBI" id="CHEBI:37575"/>
        <dbReference type="ChEBI" id="CHEBI:57841"/>
        <dbReference type="ChEBI" id="CHEBI:62890"/>
        <dbReference type="EC" id="2.5.1.3"/>
    </reaction>
</comment>
<comment type="similarity">
    <text evidence="9 10">Belongs to the thiamine-phosphate synthase family.</text>
</comment>
<evidence type="ECO:0000256" key="4">
    <source>
        <dbReference type="ARBA" id="ARBA00022842"/>
    </source>
</evidence>
<keyword evidence="2 9" id="KW-0808">Transferase</keyword>
<reference evidence="14" key="1">
    <citation type="journal article" date="2019" name="Int. J. Syst. Evol. Microbiol.">
        <title>The Global Catalogue of Microorganisms (GCM) 10K type strain sequencing project: providing services to taxonomists for standard genome sequencing and annotation.</title>
        <authorList>
            <consortium name="The Broad Institute Genomics Platform"/>
            <consortium name="The Broad Institute Genome Sequencing Center for Infectious Disease"/>
            <person name="Wu L."/>
            <person name="Ma J."/>
        </authorList>
    </citation>
    <scope>NUCLEOTIDE SEQUENCE [LARGE SCALE GENOMIC DNA]</scope>
    <source>
        <strain evidence="14">NBRC 104970</strain>
    </source>
</reference>
<dbReference type="Pfam" id="PF02581">
    <property type="entry name" value="TMP-TENI"/>
    <property type="match status" value="1"/>
</dbReference>
<evidence type="ECO:0000256" key="8">
    <source>
        <dbReference type="ARBA" id="ARBA00047883"/>
    </source>
</evidence>
<feature type="binding site" evidence="9">
    <location>
        <position position="168"/>
    </location>
    <ligand>
        <name>2-[(2R,5Z)-2-carboxy-4-methylthiazol-5(2H)-ylidene]ethyl phosphate</name>
        <dbReference type="ChEBI" id="CHEBI:62899"/>
    </ligand>
</feature>
<evidence type="ECO:0000256" key="9">
    <source>
        <dbReference type="HAMAP-Rule" id="MF_00097"/>
    </source>
</evidence>
<dbReference type="CDD" id="cd00564">
    <property type="entry name" value="TMP_TenI"/>
    <property type="match status" value="1"/>
</dbReference>
<dbReference type="PANTHER" id="PTHR20857">
    <property type="entry name" value="THIAMINE-PHOSPHATE PYROPHOSPHORYLASE"/>
    <property type="match status" value="1"/>
</dbReference>
<keyword evidence="4 9" id="KW-0460">Magnesium</keyword>
<comment type="function">
    <text evidence="9">Condenses 4-methyl-5-(beta-hydroxyethyl)thiazole monophosphate (THZ-P) and 2-methyl-4-amino-5-hydroxymethyl pyrimidine pyrophosphate (HMP-PP) to form thiamine monophosphate (TMP).</text>
</comment>